<protein>
    <submittedName>
        <fullName evidence="1">Uncharacterized protein</fullName>
    </submittedName>
</protein>
<keyword evidence="2" id="KW-1185">Reference proteome</keyword>
<dbReference type="Gene3D" id="3.80.10.10">
    <property type="entry name" value="Ribonuclease Inhibitor"/>
    <property type="match status" value="1"/>
</dbReference>
<dbReference type="InterPro" id="IPR032675">
    <property type="entry name" value="LRR_dom_sf"/>
</dbReference>
<dbReference type="SUPFAM" id="SSF52047">
    <property type="entry name" value="RNI-like"/>
    <property type="match status" value="1"/>
</dbReference>
<gene>
    <name evidence="1" type="ORF">FPANT_2225</name>
</gene>
<sequence>MEIARGPNAKIIDLIPIEIFSHIISYFCSHCSGDIGDDNNAADVKVLVALTQTNRHFRSIAMPILFHSIGPRISSTYFFRVLDSQPDLARTVKHLSLPLSAPKCSSIMSDSALFTRFTDRLSLNPEWAETMQSSAVDGEMCLAMALCSDIERLKIQIAYHQVNEHTRHLELLDSLLENRQDEEIFPKLRYLDIDKSQYYKFSLCDPEPILLLRGAPHLQTLILRGPGDLAAQQSNDSTIQEFCAGLANIKELQILNVGPFITGDGQTRALEQILGAAQNLETFKFVGVGYDGMNDSVSLVPATQLLEFLHPQTKKTLQHLSLNFDRVRDGRSSQLQPITPQQIKQFTSLHTLELDPSCYCTSRLRDGVEIQQFMSSNLTSQLQGSAPDIASIYEQETYLVDFLPPTVETLTIFLDLMALYGLAYDTTLLAQQVVSGKYPNLKRVQVDAPIRRVMPAGNSWDYDFEEMEQVNLSEMEARGEAFREAFVGSGVETRFETWFVEEGWGSYI</sequence>
<evidence type="ECO:0000313" key="1">
    <source>
        <dbReference type="EMBL" id="KAF5600631.1"/>
    </source>
</evidence>
<organism evidence="1 2">
    <name type="scientific">Fusarium pseudoanthophilum</name>
    <dbReference type="NCBI Taxonomy" id="48495"/>
    <lineage>
        <taxon>Eukaryota</taxon>
        <taxon>Fungi</taxon>
        <taxon>Dikarya</taxon>
        <taxon>Ascomycota</taxon>
        <taxon>Pezizomycotina</taxon>
        <taxon>Sordariomycetes</taxon>
        <taxon>Hypocreomycetidae</taxon>
        <taxon>Hypocreales</taxon>
        <taxon>Nectriaceae</taxon>
        <taxon>Fusarium</taxon>
        <taxon>Fusarium fujikuroi species complex</taxon>
    </lineage>
</organism>
<dbReference type="EMBL" id="JAAOAR010000091">
    <property type="protein sequence ID" value="KAF5600631.1"/>
    <property type="molecule type" value="Genomic_DNA"/>
</dbReference>
<name>A0A8H5UV98_9HYPO</name>
<dbReference type="Proteomes" id="UP000544095">
    <property type="component" value="Unassembled WGS sequence"/>
</dbReference>
<comment type="caution">
    <text evidence="1">The sequence shown here is derived from an EMBL/GenBank/DDBJ whole genome shotgun (WGS) entry which is preliminary data.</text>
</comment>
<evidence type="ECO:0000313" key="2">
    <source>
        <dbReference type="Proteomes" id="UP000544095"/>
    </source>
</evidence>
<proteinExistence type="predicted"/>
<reference evidence="1 2" key="1">
    <citation type="submission" date="2020-05" db="EMBL/GenBank/DDBJ databases">
        <title>Identification and distribution of gene clusters putatively required for synthesis of sphingolipid metabolism inhibitors in phylogenetically diverse species of the filamentous fungus Fusarium.</title>
        <authorList>
            <person name="Kim H.-S."/>
            <person name="Busman M."/>
            <person name="Brown D.W."/>
            <person name="Divon H."/>
            <person name="Uhlig S."/>
            <person name="Proctor R.H."/>
        </authorList>
    </citation>
    <scope>NUCLEOTIDE SEQUENCE [LARGE SCALE GENOMIC DNA]</scope>
    <source>
        <strain evidence="1 2">NRRL 25211</strain>
    </source>
</reference>
<accession>A0A8H5UV98</accession>
<dbReference type="AlphaFoldDB" id="A0A8H5UV98"/>